<protein>
    <submittedName>
        <fullName evidence="1">Uncharacterized protein</fullName>
    </submittedName>
</protein>
<proteinExistence type="predicted"/>
<accession>A0A0F9KYT6</accession>
<dbReference type="EMBL" id="LAZR01013720">
    <property type="protein sequence ID" value="KKM20655.1"/>
    <property type="molecule type" value="Genomic_DNA"/>
</dbReference>
<evidence type="ECO:0000313" key="1">
    <source>
        <dbReference type="EMBL" id="KKM20655.1"/>
    </source>
</evidence>
<reference evidence="1" key="1">
    <citation type="journal article" date="2015" name="Nature">
        <title>Complex archaea that bridge the gap between prokaryotes and eukaryotes.</title>
        <authorList>
            <person name="Spang A."/>
            <person name="Saw J.H."/>
            <person name="Jorgensen S.L."/>
            <person name="Zaremba-Niedzwiedzka K."/>
            <person name="Martijn J."/>
            <person name="Lind A.E."/>
            <person name="van Eijk R."/>
            <person name="Schleper C."/>
            <person name="Guy L."/>
            <person name="Ettema T.J."/>
        </authorList>
    </citation>
    <scope>NUCLEOTIDE SEQUENCE</scope>
</reference>
<comment type="caution">
    <text evidence="1">The sequence shown here is derived from an EMBL/GenBank/DDBJ whole genome shotgun (WGS) entry which is preliminary data.</text>
</comment>
<organism evidence="1">
    <name type="scientific">marine sediment metagenome</name>
    <dbReference type="NCBI Taxonomy" id="412755"/>
    <lineage>
        <taxon>unclassified sequences</taxon>
        <taxon>metagenomes</taxon>
        <taxon>ecological metagenomes</taxon>
    </lineage>
</organism>
<gene>
    <name evidence="1" type="ORF">LCGC14_1643270</name>
</gene>
<sequence>MTQQQTDAWDIPVASGQIVTDVEGVLTSAKMAAANQSGQNPMMKLGLTDVKIHASLSPYKHSQFEIETPYNMKGARWIALTESLGKFIGPGQSFGEVKGLRLRFGWSTEITGRVPNPAIPGDWIDGKIEGWVVTNVAGKQVDAEEVSVPDFDIDEVLLQLADGQSEGGFTQAAMTDERIKKTPAVMEQVFSQNAGILAPYLEDGRLVKDGEIFRLAGKEAEGESE</sequence>
<dbReference type="AlphaFoldDB" id="A0A0F9KYT6"/>
<name>A0A0F9KYT6_9ZZZZ</name>